<name>A0A673CS79_9TELE</name>
<reference evidence="3" key="1">
    <citation type="submission" date="2019-06" db="EMBL/GenBank/DDBJ databases">
        <authorList>
            <consortium name="Wellcome Sanger Institute Data Sharing"/>
        </authorList>
    </citation>
    <scope>NUCLEOTIDE SEQUENCE [LARGE SCALE GENOMIC DNA]</scope>
</reference>
<dbReference type="Proteomes" id="UP000472271">
    <property type="component" value="Chromosome 20"/>
</dbReference>
<evidence type="ECO:0000313" key="4">
    <source>
        <dbReference type="Proteomes" id="UP000472271"/>
    </source>
</evidence>
<dbReference type="GO" id="GO:0051321">
    <property type="term" value="P:meiotic cell cycle"/>
    <property type="evidence" value="ECO:0007669"/>
    <property type="project" value="TreeGrafter"/>
</dbReference>
<dbReference type="InterPro" id="IPR051443">
    <property type="entry name" value="XLR/SYCP3"/>
</dbReference>
<proteinExistence type="inferred from homology"/>
<dbReference type="AlphaFoldDB" id="A0A673CS79"/>
<organism evidence="3 4">
    <name type="scientific">Sphaeramia orbicularis</name>
    <name type="common">orbiculate cardinalfish</name>
    <dbReference type="NCBI Taxonomy" id="375764"/>
    <lineage>
        <taxon>Eukaryota</taxon>
        <taxon>Metazoa</taxon>
        <taxon>Chordata</taxon>
        <taxon>Craniata</taxon>
        <taxon>Vertebrata</taxon>
        <taxon>Euteleostomi</taxon>
        <taxon>Actinopterygii</taxon>
        <taxon>Neopterygii</taxon>
        <taxon>Teleostei</taxon>
        <taxon>Neoteleostei</taxon>
        <taxon>Acanthomorphata</taxon>
        <taxon>Gobiaria</taxon>
        <taxon>Kurtiformes</taxon>
        <taxon>Apogonoidei</taxon>
        <taxon>Apogonidae</taxon>
        <taxon>Apogoninae</taxon>
        <taxon>Sphaeramia</taxon>
    </lineage>
</organism>
<dbReference type="InterPro" id="IPR006888">
    <property type="entry name" value="XLR/SYCP3/FAM9_dom"/>
</dbReference>
<evidence type="ECO:0000256" key="1">
    <source>
        <dbReference type="ARBA" id="ARBA00010283"/>
    </source>
</evidence>
<feature type="domain" description="XLR/SYCP3/FAM9" evidence="2">
    <location>
        <begin position="87"/>
        <end position="218"/>
    </location>
</feature>
<evidence type="ECO:0000313" key="3">
    <source>
        <dbReference type="Ensembl" id="ENSSORP00005054793.1"/>
    </source>
</evidence>
<dbReference type="Pfam" id="PF04803">
    <property type="entry name" value="Cor1"/>
    <property type="match status" value="1"/>
</dbReference>
<protein>
    <submittedName>
        <fullName evidence="3">Synaptonemal complex protein 3</fullName>
    </submittedName>
</protein>
<reference evidence="3" key="3">
    <citation type="submission" date="2025-09" db="UniProtKB">
        <authorList>
            <consortium name="Ensembl"/>
        </authorList>
    </citation>
    <scope>IDENTIFICATION</scope>
</reference>
<comment type="similarity">
    <text evidence="1">Belongs to the XLR/SYCP3 family.</text>
</comment>
<dbReference type="GO" id="GO:0000795">
    <property type="term" value="C:synaptonemal complex"/>
    <property type="evidence" value="ECO:0007669"/>
    <property type="project" value="TreeGrafter"/>
</dbReference>
<gene>
    <name evidence="3" type="primary">LOC115411326</name>
</gene>
<dbReference type="FunCoup" id="A0A673CS79">
    <property type="interactions" value="358"/>
</dbReference>
<dbReference type="PANTHER" id="PTHR19368">
    <property type="entry name" value="XLR/SCP3/FAM9"/>
    <property type="match status" value="1"/>
</dbReference>
<dbReference type="Ensembl" id="ENSSORT00005056069.1">
    <property type="protein sequence ID" value="ENSSORP00005054793.1"/>
    <property type="gene ID" value="ENSSORG00005024514.1"/>
</dbReference>
<evidence type="ECO:0000259" key="2">
    <source>
        <dbReference type="Pfam" id="PF04803"/>
    </source>
</evidence>
<keyword evidence="4" id="KW-1185">Reference proteome</keyword>
<dbReference type="GO" id="GO:0007286">
    <property type="term" value="P:spermatid development"/>
    <property type="evidence" value="ECO:0007669"/>
    <property type="project" value="TreeGrafter"/>
</dbReference>
<dbReference type="PANTHER" id="PTHR19368:SF15">
    <property type="entry name" value="XLR_SYCP3_FAM9 DOMAIN-CONTAINING PROTEIN"/>
    <property type="match status" value="1"/>
</dbReference>
<reference evidence="3" key="2">
    <citation type="submission" date="2025-08" db="UniProtKB">
        <authorList>
            <consortium name="Ensembl"/>
        </authorList>
    </citation>
    <scope>IDENTIFICATION</scope>
</reference>
<dbReference type="InParanoid" id="A0A673CS79"/>
<sequence length="239" mass="28042">MLFFAQKVTMSTGRRQMKKKHTKEKAVLVVDFTEEDVKKEPSGSEEDAIEDKLVRKRPSSHLEEEAGSTVGSKVQSILEEFRADISKVMQTRKERLECLTSYHMKESQHKVEQLWCSYHSQRQKVTQQYSQQVSCALQQWEAEAQRVKKLEERFTILLAQQQMVLRQARAAEAQKLKAIRVLFKQFGKNMEDMDKSHQAFLQEAQQELRKEMVTLLKKITMHTQRQEMATVYKSLQSML</sequence>
<accession>A0A673CS79</accession>